<dbReference type="Proteomes" id="UP000034913">
    <property type="component" value="Unassembled WGS sequence"/>
</dbReference>
<protein>
    <submittedName>
        <fullName evidence="1">Uncharacterized protein</fullName>
    </submittedName>
</protein>
<dbReference type="AlphaFoldDB" id="A0A0G1X6U3"/>
<dbReference type="PATRIC" id="fig|1620414.3.peg.250"/>
<evidence type="ECO:0000313" key="2">
    <source>
        <dbReference type="Proteomes" id="UP000034913"/>
    </source>
</evidence>
<dbReference type="PROSITE" id="PS51257">
    <property type="entry name" value="PROKAR_LIPOPROTEIN"/>
    <property type="match status" value="1"/>
</dbReference>
<sequence length="273" mass="30028">MSHNRLGLFGGIVFVALSAVACSSELSPQVDSAMIAGEVSLTNEPVSRLVEVPTSVPVIYLAAAVSNPMSSTQIRVRWFKLPNQLLASEDFDGRHGDSNRFDFDSSKSLSSLASRLERPGVSWDMGEYRAEVWLNGKLAKTVFFQVVSDAEAEQLRAQHTVKSITFSDSADQGRLGESRLSFGRSTNTIYIQVGLDTTLSGVTIQTSVRYVKSDQIITTFTTVPTGTDPLMFTLPRERFGRFWSDKLWPVGTFEVTVRAGGVTARTQTFQIIQ</sequence>
<organism evidence="1 2">
    <name type="scientific">candidate division Kazan bacterium GW2011_GWB1_52_7</name>
    <dbReference type="NCBI Taxonomy" id="1620414"/>
    <lineage>
        <taxon>Bacteria</taxon>
        <taxon>Bacteria division Kazan-3B-28</taxon>
    </lineage>
</organism>
<name>A0A0G1X6U3_UNCK3</name>
<comment type="caution">
    <text evidence="1">The sequence shown here is derived from an EMBL/GenBank/DDBJ whole genome shotgun (WGS) entry which is preliminary data.</text>
</comment>
<gene>
    <name evidence="1" type="ORF">VF00_C0002G0021</name>
</gene>
<accession>A0A0G1X6U3</accession>
<dbReference type="EMBL" id="LCRB01000002">
    <property type="protein sequence ID" value="KKW26696.1"/>
    <property type="molecule type" value="Genomic_DNA"/>
</dbReference>
<reference evidence="1 2" key="1">
    <citation type="journal article" date="2015" name="Nature">
        <title>rRNA introns, odd ribosomes, and small enigmatic genomes across a large radiation of phyla.</title>
        <authorList>
            <person name="Brown C.T."/>
            <person name="Hug L.A."/>
            <person name="Thomas B.C."/>
            <person name="Sharon I."/>
            <person name="Castelle C.J."/>
            <person name="Singh A."/>
            <person name="Wilkins M.J."/>
            <person name="Williams K.H."/>
            <person name="Banfield J.F."/>
        </authorList>
    </citation>
    <scope>NUCLEOTIDE SEQUENCE [LARGE SCALE GENOMIC DNA]</scope>
</reference>
<evidence type="ECO:0000313" key="1">
    <source>
        <dbReference type="EMBL" id="KKW26696.1"/>
    </source>
</evidence>
<proteinExistence type="predicted"/>